<comment type="caution">
    <text evidence="2">The sequence shown here is derived from an EMBL/GenBank/DDBJ whole genome shotgun (WGS) entry which is preliminary data.</text>
</comment>
<sequence length="226" mass="26820">MSSFPGTGSAARPLIVPHRPRSFTQVSHRISLNESVVQESPIEGQLPSDSSSGSEPETDIASQETPSTLETKQRKGLQELHIEYEKRMNEIKAMHFRRRNESRRAYDNKRTIAIDDYNKTGCWGIFRFSPRRKLDAIDRDQDNADNYFAKSERIERRAVERRFEDRKELYIHCYRRMWKKMYPSIPFCQLIRQRHTNYTDNKTLLSLRMRLRIESLRPVQLLALMR</sequence>
<evidence type="ECO:0000313" key="2">
    <source>
        <dbReference type="EMBL" id="KAK1455788.1"/>
    </source>
</evidence>
<evidence type="ECO:0000313" key="3">
    <source>
        <dbReference type="Proteomes" id="UP001239795"/>
    </source>
</evidence>
<reference evidence="2 3" key="1">
    <citation type="submission" date="2016-10" db="EMBL/GenBank/DDBJ databases">
        <title>The genome sequence of Colletotrichum fioriniae PJ7.</title>
        <authorList>
            <person name="Baroncelli R."/>
        </authorList>
    </citation>
    <scope>NUCLEOTIDE SEQUENCE [LARGE SCALE GENOMIC DNA]</scope>
    <source>
        <strain evidence="2">Col 31</strain>
    </source>
</reference>
<feature type="compositionally biased region" description="Polar residues" evidence="1">
    <location>
        <begin position="47"/>
        <end position="70"/>
    </location>
</feature>
<name>A0AAI9UCE1_9PEZI</name>
<dbReference type="EMBL" id="MLGG01000024">
    <property type="protein sequence ID" value="KAK1455788.1"/>
    <property type="molecule type" value="Genomic_DNA"/>
</dbReference>
<keyword evidence="3" id="KW-1185">Reference proteome</keyword>
<accession>A0AAI9UCE1</accession>
<evidence type="ECO:0000256" key="1">
    <source>
        <dbReference type="SAM" id="MobiDB-lite"/>
    </source>
</evidence>
<feature type="region of interest" description="Disordered" evidence="1">
    <location>
        <begin position="1"/>
        <end position="75"/>
    </location>
</feature>
<feature type="compositionally biased region" description="Polar residues" evidence="1">
    <location>
        <begin position="22"/>
        <end position="38"/>
    </location>
</feature>
<proteinExistence type="predicted"/>
<dbReference type="Proteomes" id="UP001239795">
    <property type="component" value="Unassembled WGS sequence"/>
</dbReference>
<organism evidence="2 3">
    <name type="scientific">Colletotrichum melonis</name>
    <dbReference type="NCBI Taxonomy" id="1209925"/>
    <lineage>
        <taxon>Eukaryota</taxon>
        <taxon>Fungi</taxon>
        <taxon>Dikarya</taxon>
        <taxon>Ascomycota</taxon>
        <taxon>Pezizomycotina</taxon>
        <taxon>Sordariomycetes</taxon>
        <taxon>Hypocreomycetidae</taxon>
        <taxon>Glomerellales</taxon>
        <taxon>Glomerellaceae</taxon>
        <taxon>Colletotrichum</taxon>
        <taxon>Colletotrichum acutatum species complex</taxon>
    </lineage>
</organism>
<protein>
    <submittedName>
        <fullName evidence="2">Uncharacterized protein</fullName>
    </submittedName>
</protein>
<dbReference type="AlphaFoldDB" id="A0AAI9UCE1"/>
<gene>
    <name evidence="2" type="ORF">CMEL01_04548</name>
</gene>